<gene>
    <name evidence="1" type="ORF">H9660_05250</name>
</gene>
<reference evidence="1 2" key="1">
    <citation type="submission" date="2020-08" db="EMBL/GenBank/DDBJ databases">
        <title>A Genomic Blueprint of the Chicken Gut Microbiome.</title>
        <authorList>
            <person name="Gilroy R."/>
            <person name="Ravi A."/>
            <person name="Getino M."/>
            <person name="Pursley I."/>
            <person name="Horton D.L."/>
            <person name="Alikhan N.-F."/>
            <person name="Baker D."/>
            <person name="Gharbi K."/>
            <person name="Hall N."/>
            <person name="Watson M."/>
            <person name="Adriaenssens E.M."/>
            <person name="Foster-Nyarko E."/>
            <person name="Jarju S."/>
            <person name="Secka A."/>
            <person name="Antonio M."/>
            <person name="Oren A."/>
            <person name="Chaudhuri R."/>
            <person name="La Ragione R.M."/>
            <person name="Hildebrand F."/>
            <person name="Pallen M.J."/>
        </authorList>
    </citation>
    <scope>NUCLEOTIDE SEQUENCE [LARGE SCALE GENOMIC DNA]</scope>
    <source>
        <strain evidence="1 2">Sa3CUN1</strain>
    </source>
</reference>
<evidence type="ECO:0000313" key="2">
    <source>
        <dbReference type="Proteomes" id="UP000640335"/>
    </source>
</evidence>
<dbReference type="EMBL" id="JACSQZ010000012">
    <property type="protein sequence ID" value="MBD7914545.1"/>
    <property type="molecule type" value="Genomic_DNA"/>
</dbReference>
<evidence type="ECO:0000313" key="1">
    <source>
        <dbReference type="EMBL" id="MBD7914545.1"/>
    </source>
</evidence>
<proteinExistence type="predicted"/>
<organism evidence="1 2">
    <name type="scientific">Clostridium gallinarum</name>
    <dbReference type="NCBI Taxonomy" id="2762246"/>
    <lineage>
        <taxon>Bacteria</taxon>
        <taxon>Bacillati</taxon>
        <taxon>Bacillota</taxon>
        <taxon>Clostridia</taxon>
        <taxon>Eubacteriales</taxon>
        <taxon>Clostridiaceae</taxon>
        <taxon>Clostridium</taxon>
    </lineage>
</organism>
<dbReference type="RefSeq" id="WP_191749251.1">
    <property type="nucleotide sequence ID" value="NZ_JACSQZ010000012.1"/>
</dbReference>
<sequence length="59" mass="6703">MLVVTYKELNKDGVVHLPFRVEGGMSSAKKLADRLYKEGYYNVKVVEIEEKVLYIPGGK</sequence>
<dbReference type="Proteomes" id="UP000640335">
    <property type="component" value="Unassembled WGS sequence"/>
</dbReference>
<accession>A0ABR8Q2A6</accession>
<protein>
    <submittedName>
        <fullName evidence="1">Uncharacterized protein</fullName>
    </submittedName>
</protein>
<keyword evidence="2" id="KW-1185">Reference proteome</keyword>
<comment type="caution">
    <text evidence="1">The sequence shown here is derived from an EMBL/GenBank/DDBJ whole genome shotgun (WGS) entry which is preliminary data.</text>
</comment>
<name>A0ABR8Q2A6_9CLOT</name>